<keyword evidence="1" id="KW-0812">Transmembrane</keyword>
<evidence type="ECO:0000313" key="4">
    <source>
        <dbReference type="EMBL" id="VFR63212.1"/>
    </source>
</evidence>
<feature type="transmembrane region" description="Helical" evidence="1">
    <location>
        <begin position="30"/>
        <end position="51"/>
    </location>
</feature>
<evidence type="ECO:0000313" key="2">
    <source>
        <dbReference type="EMBL" id="VFR32099.1"/>
    </source>
</evidence>
<protein>
    <submittedName>
        <fullName evidence="2">Putative membrane protein</fullName>
    </submittedName>
</protein>
<reference evidence="2" key="1">
    <citation type="submission" date="2019-03" db="EMBL/GenBank/DDBJ databases">
        <authorList>
            <person name="Danneels B."/>
        </authorList>
    </citation>
    <scope>NUCLEOTIDE SEQUENCE</scope>
</reference>
<dbReference type="Gene3D" id="1.25.40.10">
    <property type="entry name" value="Tetratricopeptide repeat domain"/>
    <property type="match status" value="1"/>
</dbReference>
<accession>A0A484Q5L8</accession>
<dbReference type="Pfam" id="PF14559">
    <property type="entry name" value="TPR_19"/>
    <property type="match status" value="1"/>
</dbReference>
<organism evidence="2">
    <name type="scientific">plant metagenome</name>
    <dbReference type="NCBI Taxonomy" id="1297885"/>
    <lineage>
        <taxon>unclassified sequences</taxon>
        <taxon>metagenomes</taxon>
        <taxon>organismal metagenomes</taxon>
    </lineage>
</organism>
<dbReference type="SUPFAM" id="SSF48452">
    <property type="entry name" value="TPR-like"/>
    <property type="match status" value="1"/>
</dbReference>
<keyword evidence="1" id="KW-1133">Transmembrane helix</keyword>
<gene>
    <name evidence="2" type="ORF">ANDA3_0583</name>
    <name evidence="3" type="ORF">BER2_0630</name>
    <name evidence="5" type="ORF">DAR2_0455</name>
    <name evidence="4" type="ORF">DAR3_0450</name>
</gene>
<evidence type="ECO:0000313" key="5">
    <source>
        <dbReference type="EMBL" id="VFR78203.1"/>
    </source>
</evidence>
<evidence type="ECO:0000313" key="3">
    <source>
        <dbReference type="EMBL" id="VFR49136.1"/>
    </source>
</evidence>
<dbReference type="PIRSF" id="PIRSF030959">
    <property type="entry name" value="UCP030959"/>
    <property type="match status" value="1"/>
</dbReference>
<name>A0A484Q5L8_9ZZZZ</name>
<dbReference type="InterPro" id="IPR014562">
    <property type="entry name" value="UCP030959_TPR_rpt-cont"/>
</dbReference>
<dbReference type="EMBL" id="CAADIL010000025">
    <property type="protein sequence ID" value="VFR78203.1"/>
    <property type="molecule type" value="Genomic_DNA"/>
</dbReference>
<dbReference type="EMBL" id="CAADIC010000015">
    <property type="protein sequence ID" value="VFR32099.1"/>
    <property type="molecule type" value="Genomic_DNA"/>
</dbReference>
<evidence type="ECO:0000256" key="1">
    <source>
        <dbReference type="SAM" id="Phobius"/>
    </source>
</evidence>
<proteinExistence type="predicted"/>
<dbReference type="InterPro" id="IPR011990">
    <property type="entry name" value="TPR-like_helical_dom_sf"/>
</dbReference>
<sequence length="250" mass="27331">MPILGLGVHVLIALFFAVHAVRSGQQTYWLFILFSFPLLGSLVYFLTIYLPSSRLERGARRAVAAAGRALDPTRDLREAQSAYDYAPTAQNQMQLAAALLAAGDAQTAAQHYEDCLKGPFATDMEIRLGAARAFLACGRSAQAVAHAEAIRQAQPDFRAETVSLLLARAYAADGQEARAQAEYEATHARFGTFESLAEYAIWAAEAGRADLAERLYAEARQTITRWSRPVRTQNQALIRRLEAAQRGASA</sequence>
<dbReference type="EMBL" id="CAADIJ010000003">
    <property type="protein sequence ID" value="VFR63212.1"/>
    <property type="molecule type" value="Genomic_DNA"/>
</dbReference>
<keyword evidence="1" id="KW-0472">Membrane</keyword>
<dbReference type="EMBL" id="CAADIH010000032">
    <property type="protein sequence ID" value="VFR49136.1"/>
    <property type="molecule type" value="Genomic_DNA"/>
</dbReference>
<dbReference type="AlphaFoldDB" id="A0A484Q5L8"/>